<dbReference type="PRINTS" id="PR00778">
    <property type="entry name" value="HTHARSR"/>
</dbReference>
<keyword evidence="3" id="KW-0804">Transcription</keyword>
<dbReference type="NCBIfam" id="NF033788">
    <property type="entry name" value="HTH_metalloreg"/>
    <property type="match status" value="1"/>
</dbReference>
<dbReference type="SUPFAM" id="SSF46785">
    <property type="entry name" value="Winged helix' DNA-binding domain"/>
    <property type="match status" value="1"/>
</dbReference>
<protein>
    <submittedName>
        <fullName evidence="4">DNA-binding transcriptional regulator, ArsR family</fullName>
    </submittedName>
</protein>
<evidence type="ECO:0000256" key="1">
    <source>
        <dbReference type="ARBA" id="ARBA00023015"/>
    </source>
</evidence>
<dbReference type="RefSeq" id="WP_245865635.1">
    <property type="nucleotide sequence ID" value="NZ_CP016353.1"/>
</dbReference>
<reference evidence="4 5" key="1">
    <citation type="submission" date="2016-10" db="EMBL/GenBank/DDBJ databases">
        <authorList>
            <person name="de Groot N.N."/>
        </authorList>
    </citation>
    <scope>NUCLEOTIDE SEQUENCE [LARGE SCALE GENOMIC DNA]</scope>
    <source>
        <strain evidence="4 5">CGMCC 4.5506</strain>
    </source>
</reference>
<evidence type="ECO:0000256" key="3">
    <source>
        <dbReference type="ARBA" id="ARBA00023163"/>
    </source>
</evidence>
<dbReference type="InterPro" id="IPR001845">
    <property type="entry name" value="HTH_ArsR_DNA-bd_dom"/>
</dbReference>
<organism evidence="4 5">
    <name type="scientific">Prauserella marina</name>
    <dbReference type="NCBI Taxonomy" id="530584"/>
    <lineage>
        <taxon>Bacteria</taxon>
        <taxon>Bacillati</taxon>
        <taxon>Actinomycetota</taxon>
        <taxon>Actinomycetes</taxon>
        <taxon>Pseudonocardiales</taxon>
        <taxon>Pseudonocardiaceae</taxon>
        <taxon>Prauserella</taxon>
    </lineage>
</organism>
<dbReference type="SMART" id="SM00418">
    <property type="entry name" value="HTH_ARSR"/>
    <property type="match status" value="1"/>
</dbReference>
<keyword evidence="1" id="KW-0805">Transcription regulation</keyword>
<keyword evidence="2 4" id="KW-0238">DNA-binding</keyword>
<gene>
    <name evidence="4" type="ORF">SAMN05421630_10385</name>
</gene>
<sequence length="107" mass="12187">MSVTEEELFAVLAEPRRRQILDLLLKGDQPAGAIVDHIDVSQPTVSRHLAVLRRAGLVTVRGKAQQRWYHLEAAPLRSLDDWLTPYRARWADRLAALGDYLDDMPDE</sequence>
<dbReference type="InterPro" id="IPR036390">
    <property type="entry name" value="WH_DNA-bd_sf"/>
</dbReference>
<dbReference type="PANTHER" id="PTHR33154:SF33">
    <property type="entry name" value="TRANSCRIPTIONAL REPRESSOR SDPR"/>
    <property type="match status" value="1"/>
</dbReference>
<dbReference type="PANTHER" id="PTHR33154">
    <property type="entry name" value="TRANSCRIPTIONAL REGULATOR, ARSR FAMILY"/>
    <property type="match status" value="1"/>
</dbReference>
<dbReference type="Gene3D" id="1.10.10.10">
    <property type="entry name" value="Winged helix-like DNA-binding domain superfamily/Winged helix DNA-binding domain"/>
    <property type="match status" value="1"/>
</dbReference>
<dbReference type="GO" id="GO:0003700">
    <property type="term" value="F:DNA-binding transcription factor activity"/>
    <property type="evidence" value="ECO:0007669"/>
    <property type="project" value="InterPro"/>
</dbReference>
<accession>A0A1G6NFL2</accession>
<dbReference type="InterPro" id="IPR051081">
    <property type="entry name" value="HTH_MetalResp_TranReg"/>
</dbReference>
<dbReference type="PROSITE" id="PS50987">
    <property type="entry name" value="HTH_ARSR_2"/>
    <property type="match status" value="1"/>
</dbReference>
<evidence type="ECO:0000313" key="5">
    <source>
        <dbReference type="Proteomes" id="UP000199494"/>
    </source>
</evidence>
<dbReference type="InterPro" id="IPR011991">
    <property type="entry name" value="ArsR-like_HTH"/>
</dbReference>
<dbReference type="EMBL" id="FMZE01000003">
    <property type="protein sequence ID" value="SDC65925.1"/>
    <property type="molecule type" value="Genomic_DNA"/>
</dbReference>
<dbReference type="STRING" id="530584.SAMN05421630_10385"/>
<evidence type="ECO:0000256" key="2">
    <source>
        <dbReference type="ARBA" id="ARBA00023125"/>
    </source>
</evidence>
<keyword evidence="5" id="KW-1185">Reference proteome</keyword>
<dbReference type="Pfam" id="PF01022">
    <property type="entry name" value="HTH_5"/>
    <property type="match status" value="1"/>
</dbReference>
<name>A0A1G6NFL2_9PSEU</name>
<dbReference type="GO" id="GO:0003677">
    <property type="term" value="F:DNA binding"/>
    <property type="evidence" value="ECO:0007669"/>
    <property type="project" value="UniProtKB-KW"/>
</dbReference>
<dbReference type="InterPro" id="IPR036388">
    <property type="entry name" value="WH-like_DNA-bd_sf"/>
</dbReference>
<evidence type="ECO:0000313" key="4">
    <source>
        <dbReference type="EMBL" id="SDC65925.1"/>
    </source>
</evidence>
<dbReference type="CDD" id="cd00090">
    <property type="entry name" value="HTH_ARSR"/>
    <property type="match status" value="1"/>
</dbReference>
<dbReference type="Proteomes" id="UP000199494">
    <property type="component" value="Unassembled WGS sequence"/>
</dbReference>
<dbReference type="AlphaFoldDB" id="A0A1G6NFL2"/>
<proteinExistence type="predicted"/>